<dbReference type="GO" id="GO:0016874">
    <property type="term" value="F:ligase activity"/>
    <property type="evidence" value="ECO:0007669"/>
    <property type="project" value="UniProtKB-KW"/>
</dbReference>
<comment type="caution">
    <text evidence="6">The sequence shown here is derived from an EMBL/GenBank/DDBJ whole genome shotgun (WGS) entry which is preliminary data.</text>
</comment>
<dbReference type="PANTHER" id="PTHR43334">
    <property type="entry name" value="ACETATE--COA LIGASE [ADP-FORMING]"/>
    <property type="match status" value="1"/>
</dbReference>
<name>A0A7C4B9P9_THEPE</name>
<dbReference type="InterPro" id="IPR011761">
    <property type="entry name" value="ATP-grasp"/>
</dbReference>
<accession>A0A7C4B9P9</accession>
<keyword evidence="2 4" id="KW-0547">Nucleotide-binding</keyword>
<dbReference type="SUPFAM" id="SSF56059">
    <property type="entry name" value="Glutathione synthetase ATP-binding domain-like"/>
    <property type="match status" value="1"/>
</dbReference>
<dbReference type="FunFam" id="3.30.1490.20:FF:000020">
    <property type="entry name" value="Protein lysine acetyltransferase"/>
    <property type="match status" value="1"/>
</dbReference>
<dbReference type="AlphaFoldDB" id="A0A7C4B9P9"/>
<evidence type="ECO:0000256" key="1">
    <source>
        <dbReference type="ARBA" id="ARBA00022598"/>
    </source>
</evidence>
<dbReference type="Gene3D" id="3.30.470.20">
    <property type="entry name" value="ATP-grasp fold, B domain"/>
    <property type="match status" value="1"/>
</dbReference>
<evidence type="ECO:0000256" key="2">
    <source>
        <dbReference type="ARBA" id="ARBA00022741"/>
    </source>
</evidence>
<protein>
    <submittedName>
        <fullName evidence="6">Acetyl-CoA synthetase</fullName>
    </submittedName>
</protein>
<dbReference type="GO" id="GO:0046872">
    <property type="term" value="F:metal ion binding"/>
    <property type="evidence" value="ECO:0007669"/>
    <property type="project" value="InterPro"/>
</dbReference>
<dbReference type="Pfam" id="PF13549">
    <property type="entry name" value="ATP-grasp_5"/>
    <property type="match status" value="1"/>
</dbReference>
<keyword evidence="1" id="KW-0436">Ligase</keyword>
<feature type="domain" description="ATP-grasp" evidence="5">
    <location>
        <begin position="70"/>
        <end position="106"/>
    </location>
</feature>
<evidence type="ECO:0000259" key="5">
    <source>
        <dbReference type="PROSITE" id="PS50975"/>
    </source>
</evidence>
<dbReference type="PANTHER" id="PTHR43334:SF1">
    <property type="entry name" value="3-HYDROXYPROPIONATE--COA LIGASE [ADP-FORMING]"/>
    <property type="match status" value="1"/>
</dbReference>
<dbReference type="InterPro" id="IPR013815">
    <property type="entry name" value="ATP_grasp_subdomain_1"/>
</dbReference>
<evidence type="ECO:0000256" key="4">
    <source>
        <dbReference type="PROSITE-ProRule" id="PRU00409"/>
    </source>
</evidence>
<evidence type="ECO:0000313" key="6">
    <source>
        <dbReference type="EMBL" id="HGI43462.1"/>
    </source>
</evidence>
<proteinExistence type="predicted"/>
<keyword evidence="3 4" id="KW-0067">ATP-binding</keyword>
<dbReference type="PROSITE" id="PS50975">
    <property type="entry name" value="ATP_GRASP"/>
    <property type="match status" value="1"/>
</dbReference>
<organism evidence="6">
    <name type="scientific">Thermofilum pendens</name>
    <dbReference type="NCBI Taxonomy" id="2269"/>
    <lineage>
        <taxon>Archaea</taxon>
        <taxon>Thermoproteota</taxon>
        <taxon>Thermoprotei</taxon>
        <taxon>Thermofilales</taxon>
        <taxon>Thermofilaceae</taxon>
        <taxon>Thermofilum</taxon>
    </lineage>
</organism>
<reference evidence="6" key="1">
    <citation type="journal article" date="2020" name="mSystems">
        <title>Genome- and Community-Level Interaction Insights into Carbon Utilization and Element Cycling Functions of Hydrothermarchaeota in Hydrothermal Sediment.</title>
        <authorList>
            <person name="Zhou Z."/>
            <person name="Liu Y."/>
            <person name="Xu W."/>
            <person name="Pan J."/>
            <person name="Luo Z.H."/>
            <person name="Li M."/>
        </authorList>
    </citation>
    <scope>NUCLEOTIDE SEQUENCE [LARGE SCALE GENOMIC DNA]</scope>
    <source>
        <strain evidence="6">SpSt-735</strain>
    </source>
</reference>
<dbReference type="InterPro" id="IPR051538">
    <property type="entry name" value="Acyl-CoA_Synth/Transferase"/>
</dbReference>
<dbReference type="GO" id="GO:0005524">
    <property type="term" value="F:ATP binding"/>
    <property type="evidence" value="ECO:0007669"/>
    <property type="project" value="UniProtKB-UniRule"/>
</dbReference>
<evidence type="ECO:0000256" key="3">
    <source>
        <dbReference type="ARBA" id="ARBA00022840"/>
    </source>
</evidence>
<dbReference type="Gene3D" id="3.30.1490.20">
    <property type="entry name" value="ATP-grasp fold, A domain"/>
    <property type="match status" value="1"/>
</dbReference>
<gene>
    <name evidence="6" type="ORF">ENV17_03640</name>
</gene>
<dbReference type="EMBL" id="DTFI01000086">
    <property type="protein sequence ID" value="HGI43462.1"/>
    <property type="molecule type" value="Genomic_DNA"/>
</dbReference>
<sequence>MRFLVVIVFGDCRTTLGITRDAVAVIHVNPLVFSLLTNWGVRARLGCTPQALVESAIREGRRKLLEHESLCLCEYYGIPVAKYGLARSSTEAVEIAKKIGFPVVMKVVSPDTLHKSDVGGVALGVRTFEEVQEKYTSIIRGVMLRAPGARVHGVLVQEMLPRGLEVIVGATRDPYFGPVVMLGIGGVFVEVLKDVSFRVAPLTLVDAEEMVKELKGYRLFKGFRGEGPRDEAAVVDVVLRVSELITELDEVAEVDLNPVIVFEERHGAKVADARFMLRG</sequence>